<dbReference type="Gene3D" id="3.40.50.300">
    <property type="entry name" value="P-loop containing nucleotide triphosphate hydrolases"/>
    <property type="match status" value="1"/>
</dbReference>
<dbReference type="Proteomes" id="UP000018130">
    <property type="component" value="Unassembled WGS sequence"/>
</dbReference>
<evidence type="ECO:0008006" key="3">
    <source>
        <dbReference type="Google" id="ProtNLM"/>
    </source>
</evidence>
<dbReference type="SUPFAM" id="SSF52540">
    <property type="entry name" value="P-loop containing nucleoside triphosphate hydrolases"/>
    <property type="match status" value="1"/>
</dbReference>
<sequence length="195" mass="21721">MQVVALRNLGNNLDAAVMAMMFNLFAARRSLSYEKSIIFADEAPILFQWDSLAMAIGQHFAASGKSGIRVIVCAQEPSSIGRSVAADMIFANMTTRIIGRIQRGAIPAYEKWMGYPPQLLEPLVNYGINKKGRYSQWLLDDSGIYVPVRFYPSDLLISLAANNAEEAALRRNYFNNSEDKVRALVDFSKVYLNAA</sequence>
<evidence type="ECO:0000313" key="2">
    <source>
        <dbReference type="Proteomes" id="UP000018130"/>
    </source>
</evidence>
<name>T2JPP2_CROWT</name>
<dbReference type="EMBL" id="CAQN01000533">
    <property type="protein sequence ID" value="CCQ67029.1"/>
    <property type="molecule type" value="Genomic_DNA"/>
</dbReference>
<gene>
    <name evidence="1" type="ORF">CWATWH0402_867</name>
</gene>
<dbReference type="AlphaFoldDB" id="T2JPP2"/>
<proteinExistence type="predicted"/>
<comment type="caution">
    <text evidence="1">The sequence shown here is derived from an EMBL/GenBank/DDBJ whole genome shotgun (WGS) entry which is preliminary data.</text>
</comment>
<reference evidence="1 2" key="2">
    <citation type="submission" date="2013-09" db="EMBL/GenBank/DDBJ databases">
        <title>Whole genome comparison of six Crocosphaera watsonii strains with differing phenotypes.</title>
        <authorList>
            <person name="Bench S.R."/>
            <person name="Heller P."/>
            <person name="Frank I."/>
            <person name="Arciniega M."/>
            <person name="Shilova I.N."/>
            <person name="Zehr J.P."/>
        </authorList>
    </citation>
    <scope>NUCLEOTIDE SEQUENCE [LARGE SCALE GENOMIC DNA]</scope>
    <source>
        <strain evidence="1 2">WH 0402</strain>
    </source>
</reference>
<dbReference type="InterPro" id="IPR027417">
    <property type="entry name" value="P-loop_NTPase"/>
</dbReference>
<protein>
    <recommendedName>
        <fullName evidence="3">TraD/TraG TraM recognition site domain-containing protein</fullName>
    </recommendedName>
</protein>
<organism evidence="1 2">
    <name type="scientific">Crocosphaera watsonii WH 0402</name>
    <dbReference type="NCBI Taxonomy" id="1284629"/>
    <lineage>
        <taxon>Bacteria</taxon>
        <taxon>Bacillati</taxon>
        <taxon>Cyanobacteriota</taxon>
        <taxon>Cyanophyceae</taxon>
        <taxon>Oscillatoriophycideae</taxon>
        <taxon>Chroococcales</taxon>
        <taxon>Aphanothecaceae</taxon>
        <taxon>Crocosphaera</taxon>
    </lineage>
</organism>
<accession>T2JPP2</accession>
<reference evidence="1 2" key="1">
    <citation type="submission" date="2013-01" db="EMBL/GenBank/DDBJ databases">
        <authorList>
            <person name="Bench S."/>
        </authorList>
    </citation>
    <scope>NUCLEOTIDE SEQUENCE [LARGE SCALE GENOMIC DNA]</scope>
    <source>
        <strain evidence="1 2">WH 0402</strain>
    </source>
</reference>
<evidence type="ECO:0000313" key="1">
    <source>
        <dbReference type="EMBL" id="CCQ67029.1"/>
    </source>
</evidence>